<reference evidence="1" key="2">
    <citation type="submission" date="2025-08" db="UniProtKB">
        <authorList>
            <consortium name="Ensembl"/>
        </authorList>
    </citation>
    <scope>IDENTIFICATION</scope>
</reference>
<name>F6Z9C5_CIOIN</name>
<dbReference type="Ensembl" id="ENSCINT00000023365.2">
    <property type="protein sequence ID" value="ENSCINP00000023119.2"/>
    <property type="gene ID" value="ENSCING00000012365.2"/>
</dbReference>
<evidence type="ECO:0000313" key="1">
    <source>
        <dbReference type="Ensembl" id="ENSCINP00000023119.2"/>
    </source>
</evidence>
<keyword evidence="2" id="KW-1185">Reference proteome</keyword>
<protein>
    <submittedName>
        <fullName evidence="1">Uncharacterized protein</fullName>
    </submittedName>
</protein>
<reference evidence="2" key="1">
    <citation type="journal article" date="2002" name="Science">
        <title>The draft genome of Ciona intestinalis: insights into chordate and vertebrate origins.</title>
        <authorList>
            <person name="Dehal P."/>
            <person name="Satou Y."/>
            <person name="Campbell R.K."/>
            <person name="Chapman J."/>
            <person name="Degnan B."/>
            <person name="De Tomaso A."/>
            <person name="Davidson B."/>
            <person name="Di Gregorio A."/>
            <person name="Gelpke M."/>
            <person name="Goodstein D.M."/>
            <person name="Harafuji N."/>
            <person name="Hastings K.E."/>
            <person name="Ho I."/>
            <person name="Hotta K."/>
            <person name="Huang W."/>
            <person name="Kawashima T."/>
            <person name="Lemaire P."/>
            <person name="Martinez D."/>
            <person name="Meinertzhagen I.A."/>
            <person name="Necula S."/>
            <person name="Nonaka M."/>
            <person name="Putnam N."/>
            <person name="Rash S."/>
            <person name="Saiga H."/>
            <person name="Satake M."/>
            <person name="Terry A."/>
            <person name="Yamada L."/>
            <person name="Wang H.G."/>
            <person name="Awazu S."/>
            <person name="Azumi K."/>
            <person name="Boore J."/>
            <person name="Branno M."/>
            <person name="Chin-Bow S."/>
            <person name="DeSantis R."/>
            <person name="Doyle S."/>
            <person name="Francino P."/>
            <person name="Keys D.N."/>
            <person name="Haga S."/>
            <person name="Hayashi H."/>
            <person name="Hino K."/>
            <person name="Imai K.S."/>
            <person name="Inaba K."/>
            <person name="Kano S."/>
            <person name="Kobayashi K."/>
            <person name="Kobayashi M."/>
            <person name="Lee B.I."/>
            <person name="Makabe K.W."/>
            <person name="Manohar C."/>
            <person name="Matassi G."/>
            <person name="Medina M."/>
            <person name="Mochizuki Y."/>
            <person name="Mount S."/>
            <person name="Morishita T."/>
            <person name="Miura S."/>
            <person name="Nakayama A."/>
            <person name="Nishizaka S."/>
            <person name="Nomoto H."/>
            <person name="Ohta F."/>
            <person name="Oishi K."/>
            <person name="Rigoutsos I."/>
            <person name="Sano M."/>
            <person name="Sasaki A."/>
            <person name="Sasakura Y."/>
            <person name="Shoguchi E."/>
            <person name="Shin-i T."/>
            <person name="Spagnuolo A."/>
            <person name="Stainier D."/>
            <person name="Suzuki M.M."/>
            <person name="Tassy O."/>
            <person name="Takatori N."/>
            <person name="Tokuoka M."/>
            <person name="Yagi K."/>
            <person name="Yoshizaki F."/>
            <person name="Wada S."/>
            <person name="Zhang C."/>
            <person name="Hyatt P.D."/>
            <person name="Larimer F."/>
            <person name="Detter C."/>
            <person name="Doggett N."/>
            <person name="Glavina T."/>
            <person name="Hawkins T."/>
            <person name="Richardson P."/>
            <person name="Lucas S."/>
            <person name="Kohara Y."/>
            <person name="Levine M."/>
            <person name="Satoh N."/>
            <person name="Rokhsar D.S."/>
        </authorList>
    </citation>
    <scope>NUCLEOTIDE SEQUENCE [LARGE SCALE GENOMIC DNA]</scope>
</reference>
<reference evidence="1" key="3">
    <citation type="submission" date="2025-09" db="UniProtKB">
        <authorList>
            <consortium name="Ensembl"/>
        </authorList>
    </citation>
    <scope>IDENTIFICATION</scope>
</reference>
<dbReference type="Proteomes" id="UP000008144">
    <property type="component" value="Unassembled WGS sequence"/>
</dbReference>
<dbReference type="HOGENOM" id="CLU_3210007_0_0_1"/>
<dbReference type="InParanoid" id="F6Z9C5"/>
<evidence type="ECO:0000313" key="2">
    <source>
        <dbReference type="Proteomes" id="UP000008144"/>
    </source>
</evidence>
<organism evidence="1 2">
    <name type="scientific">Ciona intestinalis</name>
    <name type="common">Transparent sea squirt</name>
    <name type="synonym">Ascidia intestinalis</name>
    <dbReference type="NCBI Taxonomy" id="7719"/>
    <lineage>
        <taxon>Eukaryota</taxon>
        <taxon>Metazoa</taxon>
        <taxon>Chordata</taxon>
        <taxon>Tunicata</taxon>
        <taxon>Ascidiacea</taxon>
        <taxon>Phlebobranchia</taxon>
        <taxon>Cionidae</taxon>
        <taxon>Ciona</taxon>
    </lineage>
</organism>
<sequence>LLGVKSGKQTSFTVLRGISRRSFYVNLINESKKIVAPYERPAEYL</sequence>
<accession>F6Z9C5</accession>
<proteinExistence type="predicted"/>
<dbReference type="AlphaFoldDB" id="F6Z9C5"/>